<dbReference type="EMBL" id="JASSZA010000005">
    <property type="protein sequence ID" value="KAK2110043.1"/>
    <property type="molecule type" value="Genomic_DNA"/>
</dbReference>
<name>A0ABQ9VL03_SAGOE</name>
<reference evidence="9 10" key="1">
    <citation type="submission" date="2023-05" db="EMBL/GenBank/DDBJ databases">
        <title>B98-5 Cell Line De Novo Hybrid Assembly: An Optical Mapping Approach.</title>
        <authorList>
            <person name="Kananen K."/>
            <person name="Auerbach J.A."/>
            <person name="Kautto E."/>
            <person name="Blachly J.S."/>
        </authorList>
    </citation>
    <scope>NUCLEOTIDE SEQUENCE [LARGE SCALE GENOMIC DNA]</scope>
    <source>
        <strain evidence="9">B95-8</strain>
        <tissue evidence="9">Cell line</tissue>
    </source>
</reference>
<dbReference type="InterPro" id="IPR002067">
    <property type="entry name" value="MCP"/>
</dbReference>
<dbReference type="SUPFAM" id="SSF103506">
    <property type="entry name" value="Mitochondrial carrier"/>
    <property type="match status" value="1"/>
</dbReference>
<dbReference type="Pfam" id="PF00153">
    <property type="entry name" value="Mito_carr"/>
    <property type="match status" value="1"/>
</dbReference>
<dbReference type="InterPro" id="IPR018108">
    <property type="entry name" value="MCP_transmembrane"/>
</dbReference>
<evidence type="ECO:0000256" key="8">
    <source>
        <dbReference type="RuleBase" id="RU000488"/>
    </source>
</evidence>
<dbReference type="Proteomes" id="UP001266305">
    <property type="component" value="Unassembled WGS sequence"/>
</dbReference>
<comment type="subcellular location">
    <subcellularLocation>
        <location evidence="1">Membrane</location>
        <topology evidence="1">Multi-pass membrane protein</topology>
    </subcellularLocation>
</comment>
<evidence type="ECO:0000313" key="10">
    <source>
        <dbReference type="Proteomes" id="UP001266305"/>
    </source>
</evidence>
<evidence type="ECO:0000256" key="7">
    <source>
        <dbReference type="PROSITE-ProRule" id="PRU00282"/>
    </source>
</evidence>
<keyword evidence="6 7" id="KW-0472">Membrane</keyword>
<protein>
    <submittedName>
        <fullName evidence="9">Mitochondrial uncoupling protein 2</fullName>
    </submittedName>
</protein>
<organism evidence="9 10">
    <name type="scientific">Saguinus oedipus</name>
    <name type="common">Cotton-top tamarin</name>
    <name type="synonym">Oedipomidas oedipus</name>
    <dbReference type="NCBI Taxonomy" id="9490"/>
    <lineage>
        <taxon>Eukaryota</taxon>
        <taxon>Metazoa</taxon>
        <taxon>Chordata</taxon>
        <taxon>Craniata</taxon>
        <taxon>Vertebrata</taxon>
        <taxon>Euteleostomi</taxon>
        <taxon>Mammalia</taxon>
        <taxon>Eutheria</taxon>
        <taxon>Euarchontoglires</taxon>
        <taxon>Primates</taxon>
        <taxon>Haplorrhini</taxon>
        <taxon>Platyrrhini</taxon>
        <taxon>Cebidae</taxon>
        <taxon>Callitrichinae</taxon>
        <taxon>Saguinus</taxon>
    </lineage>
</organism>
<dbReference type="PRINTS" id="PR00784">
    <property type="entry name" value="MTUNCOUPLING"/>
</dbReference>
<gene>
    <name evidence="9" type="primary">UCP2_2</name>
    <name evidence="9" type="ORF">P7K49_009789</name>
</gene>
<sequence>MESKEGNFKQFLGAGTAACIADLITFPLDTGKVWLQIQGESQGPVRVTASAQYRDVLGTILIMVRTESP</sequence>
<evidence type="ECO:0000313" key="9">
    <source>
        <dbReference type="EMBL" id="KAK2110043.1"/>
    </source>
</evidence>
<accession>A0ABQ9VL03</accession>
<comment type="caution">
    <text evidence="9">The sequence shown here is derived from an EMBL/GenBank/DDBJ whole genome shotgun (WGS) entry which is preliminary data.</text>
</comment>
<keyword evidence="10" id="KW-1185">Reference proteome</keyword>
<evidence type="ECO:0000256" key="5">
    <source>
        <dbReference type="ARBA" id="ARBA00022737"/>
    </source>
</evidence>
<evidence type="ECO:0000256" key="2">
    <source>
        <dbReference type="ARBA" id="ARBA00006375"/>
    </source>
</evidence>
<evidence type="ECO:0000256" key="1">
    <source>
        <dbReference type="ARBA" id="ARBA00004141"/>
    </source>
</evidence>
<comment type="similarity">
    <text evidence="2 8">Belongs to the mitochondrial carrier (TC 2.A.29) family.</text>
</comment>
<dbReference type="InterPro" id="IPR023395">
    <property type="entry name" value="MCP_dom_sf"/>
</dbReference>
<dbReference type="PROSITE" id="PS50920">
    <property type="entry name" value="SOLCAR"/>
    <property type="match status" value="1"/>
</dbReference>
<dbReference type="Gene3D" id="1.50.40.10">
    <property type="entry name" value="Mitochondrial carrier domain"/>
    <property type="match status" value="1"/>
</dbReference>
<keyword evidence="4 7" id="KW-0812">Transmembrane</keyword>
<feature type="repeat" description="Solcar" evidence="7">
    <location>
        <begin position="5"/>
        <end position="69"/>
    </location>
</feature>
<evidence type="ECO:0000256" key="3">
    <source>
        <dbReference type="ARBA" id="ARBA00022448"/>
    </source>
</evidence>
<keyword evidence="5" id="KW-0677">Repeat</keyword>
<evidence type="ECO:0000256" key="6">
    <source>
        <dbReference type="ARBA" id="ARBA00023136"/>
    </source>
</evidence>
<proteinExistence type="inferred from homology"/>
<evidence type="ECO:0000256" key="4">
    <source>
        <dbReference type="ARBA" id="ARBA00022692"/>
    </source>
</evidence>
<keyword evidence="3 8" id="KW-0813">Transport</keyword>